<gene>
    <name evidence="1" type="ORF">L6452_05889</name>
</gene>
<comment type="caution">
    <text evidence="1">The sequence shown here is derived from an EMBL/GenBank/DDBJ whole genome shotgun (WGS) entry which is preliminary data.</text>
</comment>
<evidence type="ECO:0000313" key="2">
    <source>
        <dbReference type="Proteomes" id="UP001055879"/>
    </source>
</evidence>
<accession>A0ACB9EHB8</accession>
<sequence length="71" mass="7477">MLLQIFSMDYGSIFSGRKDSPLVSRIDLLPSSLIAPPATVGLALLLPPIGLPAPSSILHSSDLPLLVEINP</sequence>
<name>A0ACB9EHB8_ARCLA</name>
<dbReference type="EMBL" id="CM042048">
    <property type="protein sequence ID" value="KAI3758329.1"/>
    <property type="molecule type" value="Genomic_DNA"/>
</dbReference>
<reference evidence="1 2" key="2">
    <citation type="journal article" date="2022" name="Mol. Ecol. Resour.">
        <title>The genomes of chicory, endive, great burdock and yacon provide insights into Asteraceae paleo-polyploidization history and plant inulin production.</title>
        <authorList>
            <person name="Fan W."/>
            <person name="Wang S."/>
            <person name="Wang H."/>
            <person name="Wang A."/>
            <person name="Jiang F."/>
            <person name="Liu H."/>
            <person name="Zhao H."/>
            <person name="Xu D."/>
            <person name="Zhang Y."/>
        </authorList>
    </citation>
    <scope>NUCLEOTIDE SEQUENCE [LARGE SCALE GENOMIC DNA]</scope>
    <source>
        <strain evidence="2">cv. Niubang</strain>
    </source>
</reference>
<keyword evidence="2" id="KW-1185">Reference proteome</keyword>
<reference evidence="2" key="1">
    <citation type="journal article" date="2022" name="Mol. Ecol. Resour.">
        <title>The genomes of chicory, endive, great burdock and yacon provide insights into Asteraceae palaeo-polyploidization history and plant inulin production.</title>
        <authorList>
            <person name="Fan W."/>
            <person name="Wang S."/>
            <person name="Wang H."/>
            <person name="Wang A."/>
            <person name="Jiang F."/>
            <person name="Liu H."/>
            <person name="Zhao H."/>
            <person name="Xu D."/>
            <person name="Zhang Y."/>
        </authorList>
    </citation>
    <scope>NUCLEOTIDE SEQUENCE [LARGE SCALE GENOMIC DNA]</scope>
    <source>
        <strain evidence="2">cv. Niubang</strain>
    </source>
</reference>
<organism evidence="1 2">
    <name type="scientific">Arctium lappa</name>
    <name type="common">Greater burdock</name>
    <name type="synonym">Lappa major</name>
    <dbReference type="NCBI Taxonomy" id="4217"/>
    <lineage>
        <taxon>Eukaryota</taxon>
        <taxon>Viridiplantae</taxon>
        <taxon>Streptophyta</taxon>
        <taxon>Embryophyta</taxon>
        <taxon>Tracheophyta</taxon>
        <taxon>Spermatophyta</taxon>
        <taxon>Magnoliopsida</taxon>
        <taxon>eudicotyledons</taxon>
        <taxon>Gunneridae</taxon>
        <taxon>Pentapetalae</taxon>
        <taxon>asterids</taxon>
        <taxon>campanulids</taxon>
        <taxon>Asterales</taxon>
        <taxon>Asteraceae</taxon>
        <taxon>Carduoideae</taxon>
        <taxon>Cardueae</taxon>
        <taxon>Arctiinae</taxon>
        <taxon>Arctium</taxon>
    </lineage>
</organism>
<evidence type="ECO:0000313" key="1">
    <source>
        <dbReference type="EMBL" id="KAI3758329.1"/>
    </source>
</evidence>
<protein>
    <submittedName>
        <fullName evidence="1">Uncharacterized protein</fullName>
    </submittedName>
</protein>
<dbReference type="Proteomes" id="UP001055879">
    <property type="component" value="Linkage Group LG02"/>
</dbReference>
<proteinExistence type="predicted"/>